<feature type="compositionally biased region" description="Polar residues" evidence="1">
    <location>
        <begin position="282"/>
        <end position="298"/>
    </location>
</feature>
<organism evidence="2 3">
    <name type="scientific">Phytophthora pseudosyringae</name>
    <dbReference type="NCBI Taxonomy" id="221518"/>
    <lineage>
        <taxon>Eukaryota</taxon>
        <taxon>Sar</taxon>
        <taxon>Stramenopiles</taxon>
        <taxon>Oomycota</taxon>
        <taxon>Peronosporomycetes</taxon>
        <taxon>Peronosporales</taxon>
        <taxon>Peronosporaceae</taxon>
        <taxon>Phytophthora</taxon>
    </lineage>
</organism>
<feature type="region of interest" description="Disordered" evidence="1">
    <location>
        <begin position="282"/>
        <end position="311"/>
    </location>
</feature>
<comment type="caution">
    <text evidence="2">The sequence shown here is derived from an EMBL/GenBank/DDBJ whole genome shotgun (WGS) entry which is preliminary data.</text>
</comment>
<gene>
    <name evidence="2" type="ORF">PHYPSEUDO_015544</name>
</gene>
<sequence>MTLEVPITRRGSRTHDGSGNDASPLQRQSSGVTPDLDVDGNSTTESPRSWSLDDIEGEVMELVDDIAIASAEESMERVARSRLFGFVATWGSLVIEEALVSAIAPTGDAAVDSNDLSVLNNSRTLLGRSGFPLETLDPPKRCPLGESYQRRQVPIRTAKRNPYDSEGLHHAVKATTRSHAHPASVTSSRLTMKNKMRKKQHGAIDSHVELTGPQPGVPYSTAELPDSHKGRHHIVSPRKAIAIHHPADADTVNVQAQHSTAPPSVPHLDAAAGLQLHLDTEAASTRSLQSPPSIASSRQRPHPPRSAQNGRAVKTFCFGERDDEVKVEYAVPKSPPRRNSISTKSVLPNIASGRMAPRPSLPHPAFGSVNVGGGNDGHEDESLIGEDPLDQHFHVMPLSPGVKVRTGEESNDGPDLPLFASRMRRSTFVRMETCSLPPQASDRLGPRASTPIGRPMQVQQFGKGTFITETAWDFSAEDRNSIGDHDRSHDFSSEKGWSKVDAESSAEMTNSCSCGSSASLTLFRKQSKVQRPCRSCNNPSAQSKRTETMNFTNLVKQRAFHLKPPCLPTSSSPSKRAPGTSPRRVTSAPASSRTFTRGLVQLWTSKTDELTLLLLCQPSPDDIFFLAKRHPNI</sequence>
<dbReference type="OrthoDB" id="129360at2759"/>
<feature type="region of interest" description="Disordered" evidence="1">
    <location>
        <begin position="358"/>
        <end position="379"/>
    </location>
</feature>
<evidence type="ECO:0000256" key="1">
    <source>
        <dbReference type="SAM" id="MobiDB-lite"/>
    </source>
</evidence>
<keyword evidence="3" id="KW-1185">Reference proteome</keyword>
<evidence type="ECO:0000313" key="2">
    <source>
        <dbReference type="EMBL" id="KAG7386534.1"/>
    </source>
</evidence>
<dbReference type="AlphaFoldDB" id="A0A8T1W3E6"/>
<dbReference type="Proteomes" id="UP000694044">
    <property type="component" value="Unassembled WGS sequence"/>
</dbReference>
<feature type="compositionally biased region" description="Polar residues" evidence="1">
    <location>
        <begin position="20"/>
        <end position="32"/>
    </location>
</feature>
<reference evidence="2" key="1">
    <citation type="submission" date="2021-02" db="EMBL/GenBank/DDBJ databases">
        <authorList>
            <person name="Palmer J.M."/>
        </authorList>
    </citation>
    <scope>NUCLEOTIDE SEQUENCE</scope>
    <source>
        <strain evidence="2">SCRP734</strain>
    </source>
</reference>
<protein>
    <submittedName>
        <fullName evidence="2">Uncharacterized protein</fullName>
    </submittedName>
</protein>
<proteinExistence type="predicted"/>
<feature type="region of interest" description="Disordered" evidence="1">
    <location>
        <begin position="1"/>
        <end position="50"/>
    </location>
</feature>
<evidence type="ECO:0000313" key="3">
    <source>
        <dbReference type="Proteomes" id="UP000694044"/>
    </source>
</evidence>
<feature type="region of interest" description="Disordered" evidence="1">
    <location>
        <begin position="563"/>
        <end position="592"/>
    </location>
</feature>
<name>A0A8T1W3E6_9STRA</name>
<dbReference type="EMBL" id="JAGDFM010000098">
    <property type="protein sequence ID" value="KAG7386534.1"/>
    <property type="molecule type" value="Genomic_DNA"/>
</dbReference>
<feature type="compositionally biased region" description="Polar residues" evidence="1">
    <location>
        <begin position="40"/>
        <end position="49"/>
    </location>
</feature>
<accession>A0A8T1W3E6</accession>